<dbReference type="Gene3D" id="3.10.20.370">
    <property type="match status" value="1"/>
</dbReference>
<comment type="caution">
    <text evidence="4">The sequence shown here is derived from an EMBL/GenBank/DDBJ whole genome shotgun (WGS) entry which is preliminary data.</text>
</comment>
<dbReference type="FunFam" id="3.30.70.270:FF:000045">
    <property type="entry name" value="Transposon Tf2-7 polyprotein"/>
    <property type="match status" value="1"/>
</dbReference>
<feature type="domain" description="Reverse transcriptase" evidence="2">
    <location>
        <begin position="18"/>
        <end position="78"/>
    </location>
</feature>
<evidence type="ECO:0000313" key="4">
    <source>
        <dbReference type="EMBL" id="POM61937.1"/>
    </source>
</evidence>
<evidence type="ECO:0000259" key="3">
    <source>
        <dbReference type="Pfam" id="PF17919"/>
    </source>
</evidence>
<evidence type="ECO:0000259" key="2">
    <source>
        <dbReference type="Pfam" id="PF00078"/>
    </source>
</evidence>
<keyword evidence="1" id="KW-0812">Transmembrane</keyword>
<name>A0A2P4X8Q3_9STRA</name>
<dbReference type="Gene3D" id="3.30.70.270">
    <property type="match status" value="2"/>
</dbReference>
<dbReference type="AlphaFoldDB" id="A0A2P4X8Q3"/>
<dbReference type="PANTHER" id="PTHR33064">
    <property type="entry name" value="POL PROTEIN"/>
    <property type="match status" value="1"/>
</dbReference>
<dbReference type="Pfam" id="PF00078">
    <property type="entry name" value="RVT_1"/>
    <property type="match status" value="1"/>
</dbReference>
<proteinExistence type="predicted"/>
<dbReference type="PANTHER" id="PTHR33064:SF29">
    <property type="entry name" value="PEPTIDASE A2 DOMAIN-CONTAINING PROTEIN-RELATED"/>
    <property type="match status" value="1"/>
</dbReference>
<organism evidence="4 5">
    <name type="scientific">Phytophthora palmivora</name>
    <dbReference type="NCBI Taxonomy" id="4796"/>
    <lineage>
        <taxon>Eukaryota</taxon>
        <taxon>Sar</taxon>
        <taxon>Stramenopiles</taxon>
        <taxon>Oomycota</taxon>
        <taxon>Peronosporomycetes</taxon>
        <taxon>Peronosporales</taxon>
        <taxon>Peronosporaceae</taxon>
        <taxon>Phytophthora</taxon>
    </lineage>
</organism>
<dbReference type="InterPro" id="IPR043502">
    <property type="entry name" value="DNA/RNA_pol_sf"/>
</dbReference>
<dbReference type="OrthoDB" id="118376at2759"/>
<sequence>MDIASGYWNVPMAAGSVIGLYEWFVMPFGLCNGVPAFKTLMENVLVDSKWRTCLVYLDDCVVFSEDFPTHLTRLKEVLNPEKVKAVMNVKRPDDVQTVRVFLGLASYFRCYIPGYATISALIERLKAKDAPFSWNDDCESAFIQLKRKLVEPSILVYTDFNKWFKLYVDSSKCAVGSCLMQTIDGCERAIAHASKLLIGYEKNWIHKRDGTSKIESFGLLASFVVTWIVVSLIFALITRL</sequence>
<keyword evidence="1" id="KW-1133">Transmembrane helix</keyword>
<dbReference type="Pfam" id="PF17919">
    <property type="entry name" value="RT_RNaseH_2"/>
    <property type="match status" value="1"/>
</dbReference>
<keyword evidence="1" id="KW-0472">Membrane</keyword>
<dbReference type="InterPro" id="IPR043128">
    <property type="entry name" value="Rev_trsase/Diguanyl_cyclase"/>
</dbReference>
<accession>A0A2P4X8Q3</accession>
<dbReference type="InterPro" id="IPR000477">
    <property type="entry name" value="RT_dom"/>
</dbReference>
<evidence type="ECO:0000313" key="5">
    <source>
        <dbReference type="Proteomes" id="UP000237271"/>
    </source>
</evidence>
<feature type="transmembrane region" description="Helical" evidence="1">
    <location>
        <begin position="217"/>
        <end position="237"/>
    </location>
</feature>
<dbReference type="SUPFAM" id="SSF56672">
    <property type="entry name" value="DNA/RNA polymerases"/>
    <property type="match status" value="1"/>
</dbReference>
<dbReference type="Proteomes" id="UP000237271">
    <property type="component" value="Unassembled WGS sequence"/>
</dbReference>
<protein>
    <submittedName>
        <fullName evidence="4">Retrovirus-related Pol Polyprotein</fullName>
    </submittedName>
</protein>
<dbReference type="EMBL" id="NCKW01015725">
    <property type="protein sequence ID" value="POM61937.1"/>
    <property type="molecule type" value="Genomic_DNA"/>
</dbReference>
<gene>
    <name evidence="4" type="ORF">PHPALM_28970</name>
</gene>
<reference evidence="4 5" key="1">
    <citation type="journal article" date="2017" name="Genome Biol. Evol.">
        <title>Phytophthora megakarya and P. palmivora, closely related causal agents of cacao black pod rot, underwent increases in genome sizes and gene numbers by different mechanisms.</title>
        <authorList>
            <person name="Ali S.S."/>
            <person name="Shao J."/>
            <person name="Lary D.J."/>
            <person name="Kronmiller B."/>
            <person name="Shen D."/>
            <person name="Strem M.D."/>
            <person name="Amoako-Attah I."/>
            <person name="Akrofi A.Y."/>
            <person name="Begoude B.A."/>
            <person name="Ten Hoopen G.M."/>
            <person name="Coulibaly K."/>
            <person name="Kebe B.I."/>
            <person name="Melnick R.L."/>
            <person name="Guiltinan M.J."/>
            <person name="Tyler B.M."/>
            <person name="Meinhardt L.W."/>
            <person name="Bailey B.A."/>
        </authorList>
    </citation>
    <scope>NUCLEOTIDE SEQUENCE [LARGE SCALE GENOMIC DNA]</scope>
    <source>
        <strain evidence="5">sbr112.9</strain>
    </source>
</reference>
<evidence type="ECO:0000256" key="1">
    <source>
        <dbReference type="SAM" id="Phobius"/>
    </source>
</evidence>
<dbReference type="InterPro" id="IPR041577">
    <property type="entry name" value="RT_RNaseH_2"/>
</dbReference>
<keyword evidence="5" id="KW-1185">Reference proteome</keyword>
<dbReference type="InterPro" id="IPR051320">
    <property type="entry name" value="Viral_Replic_Matur_Polypro"/>
</dbReference>
<feature type="domain" description="Reverse transcriptase/retrotransposon-derived protein RNase H-like" evidence="3">
    <location>
        <begin position="134"/>
        <end position="204"/>
    </location>
</feature>